<dbReference type="InterPro" id="IPR036179">
    <property type="entry name" value="Ig-like_dom_sf"/>
</dbReference>
<keyword evidence="6" id="KW-1133">Transmembrane helix</keyword>
<name>A0A9W2YRG8_BIOGL</name>
<evidence type="ECO:0000313" key="10">
    <source>
        <dbReference type="RefSeq" id="XP_055865357.1"/>
    </source>
</evidence>
<organism evidence="9 10">
    <name type="scientific">Biomphalaria glabrata</name>
    <name type="common">Bloodfluke planorb</name>
    <name type="synonym">Freshwater snail</name>
    <dbReference type="NCBI Taxonomy" id="6526"/>
    <lineage>
        <taxon>Eukaryota</taxon>
        <taxon>Metazoa</taxon>
        <taxon>Spiralia</taxon>
        <taxon>Lophotrochozoa</taxon>
        <taxon>Mollusca</taxon>
        <taxon>Gastropoda</taxon>
        <taxon>Heterobranchia</taxon>
        <taxon>Euthyneura</taxon>
        <taxon>Panpulmonata</taxon>
        <taxon>Hygrophila</taxon>
        <taxon>Lymnaeoidea</taxon>
        <taxon>Planorbidae</taxon>
        <taxon>Biomphalaria</taxon>
    </lineage>
</organism>
<proteinExistence type="predicted"/>
<keyword evidence="7" id="KW-0732">Signal</keyword>
<dbReference type="InterPro" id="IPR051275">
    <property type="entry name" value="Cell_adhesion_signaling"/>
</dbReference>
<keyword evidence="4" id="KW-0325">Glycoprotein</keyword>
<dbReference type="GO" id="GO:0050839">
    <property type="term" value="F:cell adhesion molecule binding"/>
    <property type="evidence" value="ECO:0007669"/>
    <property type="project" value="TreeGrafter"/>
</dbReference>
<evidence type="ECO:0000256" key="4">
    <source>
        <dbReference type="ARBA" id="ARBA00023180"/>
    </source>
</evidence>
<evidence type="ECO:0000256" key="5">
    <source>
        <dbReference type="ARBA" id="ARBA00023319"/>
    </source>
</evidence>
<accession>A0A9W2YRG8</accession>
<dbReference type="Gene3D" id="2.60.40.10">
    <property type="entry name" value="Immunoglobulins"/>
    <property type="match status" value="1"/>
</dbReference>
<feature type="domain" description="Ig-like" evidence="8">
    <location>
        <begin position="230"/>
        <end position="317"/>
    </location>
</feature>
<keyword evidence="6" id="KW-0812">Transmembrane</keyword>
<dbReference type="GeneID" id="129922668"/>
<dbReference type="OMA" id="TECKCIS"/>
<evidence type="ECO:0000313" key="9">
    <source>
        <dbReference type="Proteomes" id="UP001165740"/>
    </source>
</evidence>
<keyword evidence="3" id="KW-1015">Disulfide bond</keyword>
<evidence type="ECO:0000256" key="1">
    <source>
        <dbReference type="ARBA" id="ARBA00004479"/>
    </source>
</evidence>
<evidence type="ECO:0000256" key="7">
    <source>
        <dbReference type="SAM" id="SignalP"/>
    </source>
</evidence>
<feature type="chain" id="PRO_5040866592" evidence="7">
    <location>
        <begin position="20"/>
        <end position="876"/>
    </location>
</feature>
<sequence>MILHWLMQIISFFVTPYLGGTGTDALQIYFEENVLITLYCPLFDSSNVDLYLIINNAEQQLYSCIKDKKPCGSLSNGGFAVFNSSGDYFQFNSTSITQRRLVERVICKYTYSNGSIFNHTEDVTFIAKAQDVNCFDTQLTSNYTNISITCMTSKIYPEALCIFNSSGQVSYSNVAYTADVKYYHSNCTWTTSLSYFYAGNYTLEVSFYPNVSNGVNFSTTLMTSFQLTVPNTHLSGECFNSTNITFGYIRPEATAICVCHLDDIGYPPAILKWTNSSNLDLGKPIKQTTSSLMIDTSSNNVEYTCRASTPLLNGTVSTSYIVKYAKGPTTCLVQFRNTSQTIWKICQNNIINWSFICQVNQFDAIPGIKGKIYIDSANLNLLDGESVTNGFQVKNDINITKAGNYSIICQVQNKYFDINAYCKYLHVLQVMAPPEAPPILEIINDADGLLENNSYTVVCRAPGGIPPVTNITLSCGNINESTQSGEMVTSLVTFTRNMTGQNCTCTAHHFTGCYKNNTNSLQPTILYRSTVLFFNATSTIIENGNYTQLFCGADGNPAPNISIIKGSETIANNSRENFLFHNKPMTCKDAGNYFCKADNGIKFNEDAKKLILFVKCPLQFATGENVKNFSLRQGDFFFLNLTIYGYPEPDKFKILKSSKESYNIEVTNSSMEPPYFIVVLKILKLKSTDFDNYTLLVFQNGWQNLTLNFIIIEANDSVIPVLREGYSNLSGAIGGGIAAGSIALIILITFVYLSKTRKVFMSNNLDEFIILKIKTLDCSNGEIYSIKGKMPVASKKWKKIESETYKNYNDIVPTITSATDVPKNMYKPKVKPKVKIGNSNGYYNFVEPLCFNGDDLSDEKELSGENVYANQGFNTN</sequence>
<feature type="domain" description="Ig-like" evidence="8">
    <location>
        <begin position="523"/>
        <end position="611"/>
    </location>
</feature>
<dbReference type="GO" id="GO:0005886">
    <property type="term" value="C:plasma membrane"/>
    <property type="evidence" value="ECO:0007669"/>
    <property type="project" value="TreeGrafter"/>
</dbReference>
<comment type="subcellular location">
    <subcellularLocation>
        <location evidence="1">Membrane</location>
        <topology evidence="1">Single-pass type I membrane protein</topology>
    </subcellularLocation>
</comment>
<feature type="transmembrane region" description="Helical" evidence="6">
    <location>
        <begin position="729"/>
        <end position="753"/>
    </location>
</feature>
<dbReference type="RefSeq" id="XP_055865357.1">
    <property type="nucleotide sequence ID" value="XM_056009382.1"/>
</dbReference>
<feature type="signal peptide" evidence="7">
    <location>
        <begin position="1"/>
        <end position="19"/>
    </location>
</feature>
<dbReference type="InterPro" id="IPR007110">
    <property type="entry name" value="Ig-like_dom"/>
</dbReference>
<dbReference type="PROSITE" id="PS50835">
    <property type="entry name" value="IG_LIKE"/>
    <property type="match status" value="2"/>
</dbReference>
<evidence type="ECO:0000259" key="8">
    <source>
        <dbReference type="PROSITE" id="PS50835"/>
    </source>
</evidence>
<dbReference type="Pfam" id="PF13895">
    <property type="entry name" value="Ig_2"/>
    <property type="match status" value="1"/>
</dbReference>
<dbReference type="OrthoDB" id="10010939at2759"/>
<evidence type="ECO:0000256" key="6">
    <source>
        <dbReference type="SAM" id="Phobius"/>
    </source>
</evidence>
<dbReference type="PANTHER" id="PTHR11640:SF164">
    <property type="entry name" value="MAM DOMAIN-CONTAINING GLYCOSYLPHOSPHATIDYLINOSITOL ANCHOR PROTEIN 1"/>
    <property type="match status" value="1"/>
</dbReference>
<protein>
    <submittedName>
        <fullName evidence="10">Uncharacterized protein LOC129922668 isoform X1</fullName>
    </submittedName>
</protein>
<dbReference type="GO" id="GO:0098609">
    <property type="term" value="P:cell-cell adhesion"/>
    <property type="evidence" value="ECO:0007669"/>
    <property type="project" value="TreeGrafter"/>
</dbReference>
<dbReference type="InterPro" id="IPR013783">
    <property type="entry name" value="Ig-like_fold"/>
</dbReference>
<keyword evidence="5" id="KW-0393">Immunoglobulin domain</keyword>
<keyword evidence="2 6" id="KW-0472">Membrane</keyword>
<dbReference type="Proteomes" id="UP001165740">
    <property type="component" value="Chromosome 14"/>
</dbReference>
<evidence type="ECO:0000256" key="2">
    <source>
        <dbReference type="ARBA" id="ARBA00023136"/>
    </source>
</evidence>
<keyword evidence="9" id="KW-1185">Reference proteome</keyword>
<dbReference type="SUPFAM" id="SSF48726">
    <property type="entry name" value="Immunoglobulin"/>
    <property type="match status" value="1"/>
</dbReference>
<evidence type="ECO:0000256" key="3">
    <source>
        <dbReference type="ARBA" id="ARBA00023157"/>
    </source>
</evidence>
<reference evidence="10" key="1">
    <citation type="submission" date="2025-08" db="UniProtKB">
        <authorList>
            <consortium name="RefSeq"/>
        </authorList>
    </citation>
    <scope>IDENTIFICATION</scope>
</reference>
<dbReference type="GO" id="GO:0005911">
    <property type="term" value="C:cell-cell junction"/>
    <property type="evidence" value="ECO:0007669"/>
    <property type="project" value="TreeGrafter"/>
</dbReference>
<dbReference type="PANTHER" id="PTHR11640">
    <property type="entry name" value="NEPHRIN"/>
    <property type="match status" value="1"/>
</dbReference>
<dbReference type="AlphaFoldDB" id="A0A9W2YRG8"/>
<gene>
    <name evidence="10" type="primary">LOC129922668</name>
</gene>